<gene>
    <name evidence="2" type="ORF">EJ04DRAFT_594316</name>
</gene>
<feature type="region of interest" description="Disordered" evidence="1">
    <location>
        <begin position="78"/>
        <end position="114"/>
    </location>
</feature>
<name>A0A9P4QKZ2_9PLEO</name>
<comment type="caution">
    <text evidence="2">The sequence shown here is derived from an EMBL/GenBank/DDBJ whole genome shotgun (WGS) entry which is preliminary data.</text>
</comment>
<feature type="compositionally biased region" description="Polar residues" evidence="1">
    <location>
        <begin position="101"/>
        <end position="112"/>
    </location>
</feature>
<dbReference type="EMBL" id="ML996321">
    <property type="protein sequence ID" value="KAF2727615.1"/>
    <property type="molecule type" value="Genomic_DNA"/>
</dbReference>
<accession>A0A9P4QKZ2</accession>
<proteinExistence type="predicted"/>
<keyword evidence="3" id="KW-1185">Reference proteome</keyword>
<dbReference type="Proteomes" id="UP000799444">
    <property type="component" value="Unassembled WGS sequence"/>
</dbReference>
<dbReference type="AlphaFoldDB" id="A0A9P4QKZ2"/>
<reference evidence="2" key="1">
    <citation type="journal article" date="2020" name="Stud. Mycol.">
        <title>101 Dothideomycetes genomes: a test case for predicting lifestyles and emergence of pathogens.</title>
        <authorList>
            <person name="Haridas S."/>
            <person name="Albert R."/>
            <person name="Binder M."/>
            <person name="Bloem J."/>
            <person name="Labutti K."/>
            <person name="Salamov A."/>
            <person name="Andreopoulos B."/>
            <person name="Baker S."/>
            <person name="Barry K."/>
            <person name="Bills G."/>
            <person name="Bluhm B."/>
            <person name="Cannon C."/>
            <person name="Castanera R."/>
            <person name="Culley D."/>
            <person name="Daum C."/>
            <person name="Ezra D."/>
            <person name="Gonzalez J."/>
            <person name="Henrissat B."/>
            <person name="Kuo A."/>
            <person name="Liang C."/>
            <person name="Lipzen A."/>
            <person name="Lutzoni F."/>
            <person name="Magnuson J."/>
            <person name="Mondo S."/>
            <person name="Nolan M."/>
            <person name="Ohm R."/>
            <person name="Pangilinan J."/>
            <person name="Park H.-J."/>
            <person name="Ramirez L."/>
            <person name="Alfaro M."/>
            <person name="Sun H."/>
            <person name="Tritt A."/>
            <person name="Yoshinaga Y."/>
            <person name="Zwiers L.-H."/>
            <person name="Turgeon B."/>
            <person name="Goodwin S."/>
            <person name="Spatafora J."/>
            <person name="Crous P."/>
            <person name="Grigoriev I."/>
        </authorList>
    </citation>
    <scope>NUCLEOTIDE SEQUENCE</scope>
    <source>
        <strain evidence="2">CBS 125425</strain>
    </source>
</reference>
<sequence>MIHLTHAITTHRYTDYDHVMSWEPSLAICLDTICELKRERDFERHRAALFKEAFEEQHKQLEEFQDIVFSTQAELENERRTFSRSQRNQACQTDDPENDSDYSTITESSETTVLEPREKPYRLPKSLASTTFEWAEHFAFRKDYTSALGEVNHCLKGTSPHCPSQS</sequence>
<feature type="compositionally biased region" description="Polar residues" evidence="1">
    <location>
        <begin position="83"/>
        <end position="92"/>
    </location>
</feature>
<organism evidence="2 3">
    <name type="scientific">Polyplosphaeria fusca</name>
    <dbReference type="NCBI Taxonomy" id="682080"/>
    <lineage>
        <taxon>Eukaryota</taxon>
        <taxon>Fungi</taxon>
        <taxon>Dikarya</taxon>
        <taxon>Ascomycota</taxon>
        <taxon>Pezizomycotina</taxon>
        <taxon>Dothideomycetes</taxon>
        <taxon>Pleosporomycetidae</taxon>
        <taxon>Pleosporales</taxon>
        <taxon>Tetraplosphaeriaceae</taxon>
        <taxon>Polyplosphaeria</taxon>
    </lineage>
</organism>
<evidence type="ECO:0000313" key="2">
    <source>
        <dbReference type="EMBL" id="KAF2727615.1"/>
    </source>
</evidence>
<protein>
    <submittedName>
        <fullName evidence="2">Uncharacterized protein</fullName>
    </submittedName>
</protein>
<dbReference type="OrthoDB" id="3791184at2759"/>
<evidence type="ECO:0000256" key="1">
    <source>
        <dbReference type="SAM" id="MobiDB-lite"/>
    </source>
</evidence>
<evidence type="ECO:0000313" key="3">
    <source>
        <dbReference type="Proteomes" id="UP000799444"/>
    </source>
</evidence>